<dbReference type="SMART" id="SM01349">
    <property type="entry name" value="TOG"/>
    <property type="match status" value="2"/>
</dbReference>
<feature type="domain" description="TOG" evidence="2">
    <location>
        <begin position="912"/>
        <end position="1146"/>
    </location>
</feature>
<evidence type="ECO:0000313" key="4">
    <source>
        <dbReference type="Proteomes" id="UP000492820"/>
    </source>
</evidence>
<feature type="compositionally biased region" description="Polar residues" evidence="1">
    <location>
        <begin position="740"/>
        <end position="762"/>
    </location>
</feature>
<proteinExistence type="predicted"/>
<name>A0A068WE23_ECHGR</name>
<feature type="region of interest" description="Disordered" evidence="1">
    <location>
        <begin position="268"/>
        <end position="317"/>
    </location>
</feature>
<dbReference type="InterPro" id="IPR024395">
    <property type="entry name" value="CLASP_N_dom"/>
</dbReference>
<dbReference type="GO" id="GO:0090307">
    <property type="term" value="P:mitotic spindle assembly"/>
    <property type="evidence" value="ECO:0007669"/>
    <property type="project" value="TreeGrafter"/>
</dbReference>
<feature type="region of interest" description="Disordered" evidence="1">
    <location>
        <begin position="1"/>
        <end position="21"/>
    </location>
</feature>
<organism evidence="3">
    <name type="scientific">Echinococcus granulosus</name>
    <name type="common">Hydatid tapeworm</name>
    <dbReference type="NCBI Taxonomy" id="6210"/>
    <lineage>
        <taxon>Eukaryota</taxon>
        <taxon>Metazoa</taxon>
        <taxon>Spiralia</taxon>
        <taxon>Lophotrochozoa</taxon>
        <taxon>Platyhelminthes</taxon>
        <taxon>Cestoda</taxon>
        <taxon>Eucestoda</taxon>
        <taxon>Cyclophyllidea</taxon>
        <taxon>Taeniidae</taxon>
        <taxon>Echinococcus</taxon>
        <taxon>Echinococcus granulosus group</taxon>
    </lineage>
</organism>
<dbReference type="GO" id="GO:0072686">
    <property type="term" value="C:mitotic spindle"/>
    <property type="evidence" value="ECO:0007669"/>
    <property type="project" value="TreeGrafter"/>
</dbReference>
<dbReference type="GO" id="GO:0005815">
    <property type="term" value="C:microtubule organizing center"/>
    <property type="evidence" value="ECO:0007669"/>
    <property type="project" value="TreeGrafter"/>
</dbReference>
<dbReference type="InterPro" id="IPR011989">
    <property type="entry name" value="ARM-like"/>
</dbReference>
<reference evidence="3" key="2">
    <citation type="submission" date="2014-06" db="EMBL/GenBank/DDBJ databases">
        <authorList>
            <person name="Aslett M."/>
        </authorList>
    </citation>
    <scope>NUCLEOTIDE SEQUENCE</scope>
</reference>
<feature type="region of interest" description="Disordered" evidence="1">
    <location>
        <begin position="399"/>
        <end position="427"/>
    </location>
</feature>
<dbReference type="SUPFAM" id="SSF48371">
    <property type="entry name" value="ARM repeat"/>
    <property type="match status" value="1"/>
</dbReference>
<feature type="region of interest" description="Disordered" evidence="1">
    <location>
        <begin position="795"/>
        <end position="831"/>
    </location>
</feature>
<feature type="region of interest" description="Disordered" evidence="1">
    <location>
        <begin position="740"/>
        <end position="771"/>
    </location>
</feature>
<dbReference type="GO" id="GO:0000776">
    <property type="term" value="C:kinetochore"/>
    <property type="evidence" value="ECO:0007669"/>
    <property type="project" value="TreeGrafter"/>
</dbReference>
<dbReference type="Pfam" id="PF12348">
    <property type="entry name" value="CLASP_N"/>
    <property type="match status" value="1"/>
</dbReference>
<evidence type="ECO:0000256" key="1">
    <source>
        <dbReference type="SAM" id="MobiDB-lite"/>
    </source>
</evidence>
<dbReference type="PANTHER" id="PTHR21567">
    <property type="entry name" value="CLASP"/>
    <property type="match status" value="1"/>
</dbReference>
<feature type="compositionally biased region" description="Low complexity" evidence="1">
    <location>
        <begin position="270"/>
        <end position="288"/>
    </location>
</feature>
<dbReference type="AlphaFoldDB" id="A0A068WE23"/>
<feature type="domain" description="TOG" evidence="2">
    <location>
        <begin position="48"/>
        <end position="275"/>
    </location>
</feature>
<feature type="region of interest" description="Disordered" evidence="1">
    <location>
        <begin position="337"/>
        <end position="362"/>
    </location>
</feature>
<evidence type="ECO:0000259" key="2">
    <source>
        <dbReference type="SMART" id="SM01349"/>
    </source>
</evidence>
<dbReference type="OrthoDB" id="46159at2759"/>
<feature type="compositionally biased region" description="Polar residues" evidence="1">
    <location>
        <begin position="478"/>
        <end position="491"/>
    </location>
</feature>
<protein>
    <submittedName>
        <fullName evidence="3 5">CLIP associating protein 1</fullName>
    </submittedName>
</protein>
<dbReference type="GO" id="GO:0005881">
    <property type="term" value="C:cytoplasmic microtubule"/>
    <property type="evidence" value="ECO:0007669"/>
    <property type="project" value="TreeGrafter"/>
</dbReference>
<dbReference type="GO" id="GO:0008017">
    <property type="term" value="F:microtubule binding"/>
    <property type="evidence" value="ECO:0007669"/>
    <property type="project" value="TreeGrafter"/>
</dbReference>
<dbReference type="PANTHER" id="PTHR21567:SF9">
    <property type="entry name" value="CLIP-ASSOCIATING PROTEIN"/>
    <property type="match status" value="1"/>
</dbReference>
<dbReference type="Gene3D" id="1.25.10.10">
    <property type="entry name" value="Leucine-rich Repeat Variant"/>
    <property type="match status" value="3"/>
</dbReference>
<dbReference type="GO" id="GO:0040001">
    <property type="term" value="P:establishment of mitotic spindle localization"/>
    <property type="evidence" value="ECO:0007669"/>
    <property type="project" value="TreeGrafter"/>
</dbReference>
<reference evidence="3 4" key="1">
    <citation type="journal article" date="2013" name="Nature">
        <title>The genomes of four tapeworm species reveal adaptations to parasitism.</title>
        <authorList>
            <person name="Tsai I.J."/>
            <person name="Zarowiecki M."/>
            <person name="Holroyd N."/>
            <person name="Garciarrubio A."/>
            <person name="Sanchez-Flores A."/>
            <person name="Brooks K.L."/>
            <person name="Tracey A."/>
            <person name="Bobes R.J."/>
            <person name="Fragoso G."/>
            <person name="Sciutto E."/>
            <person name="Aslett M."/>
            <person name="Beasley H."/>
            <person name="Bennett H.M."/>
            <person name="Cai J."/>
            <person name="Camicia F."/>
            <person name="Clark R."/>
            <person name="Cucher M."/>
            <person name="De Silva N."/>
            <person name="Day T.A."/>
            <person name="Deplazes P."/>
            <person name="Estrada K."/>
            <person name="Fernandez C."/>
            <person name="Holland P.W."/>
            <person name="Hou J."/>
            <person name="Hu S."/>
            <person name="Huckvale T."/>
            <person name="Hung S.S."/>
            <person name="Kamenetzky L."/>
            <person name="Keane J.A."/>
            <person name="Kiss F."/>
            <person name="Koziol U."/>
            <person name="Lambert O."/>
            <person name="Liu K."/>
            <person name="Luo X."/>
            <person name="Luo Y."/>
            <person name="Macchiaroli N."/>
            <person name="Nichol S."/>
            <person name="Paps J."/>
            <person name="Parkinson J."/>
            <person name="Pouchkina-Stantcheva N."/>
            <person name="Riddiford N."/>
            <person name="Rosenzvit M."/>
            <person name="Salinas G."/>
            <person name="Wasmuth J.D."/>
            <person name="Zamanian M."/>
            <person name="Zheng Y."/>
            <person name="Cai X."/>
            <person name="Soberon X."/>
            <person name="Olson P.D."/>
            <person name="Laclette J.P."/>
            <person name="Brehm K."/>
            <person name="Berriman M."/>
            <person name="Garciarrubio A."/>
            <person name="Bobes R.J."/>
            <person name="Fragoso G."/>
            <person name="Sanchez-Flores A."/>
            <person name="Estrada K."/>
            <person name="Cevallos M.A."/>
            <person name="Morett E."/>
            <person name="Gonzalez V."/>
            <person name="Portillo T."/>
            <person name="Ochoa-Leyva A."/>
            <person name="Jose M.V."/>
            <person name="Sciutto E."/>
            <person name="Landa A."/>
            <person name="Jimenez L."/>
            <person name="Valdes V."/>
            <person name="Carrero J.C."/>
            <person name="Larralde C."/>
            <person name="Morales-Montor J."/>
            <person name="Limon-Lason J."/>
            <person name="Soberon X."/>
            <person name="Laclette J.P."/>
        </authorList>
    </citation>
    <scope>NUCLEOTIDE SEQUENCE [LARGE SCALE GENOMIC DNA]</scope>
</reference>
<dbReference type="WBParaSite" id="EgrG_000910700">
    <property type="protein sequence ID" value="EgrG_000910700"/>
    <property type="gene ID" value="EgrG_000910700"/>
</dbReference>
<accession>A0A068WE23</accession>
<dbReference type="EMBL" id="LK028576">
    <property type="protein sequence ID" value="CDS16682.1"/>
    <property type="molecule type" value="Genomic_DNA"/>
</dbReference>
<dbReference type="GO" id="GO:0005876">
    <property type="term" value="C:spindle microtubule"/>
    <property type="evidence" value="ECO:0007669"/>
    <property type="project" value="TreeGrafter"/>
</dbReference>
<gene>
    <name evidence="3" type="ORF">EgrG_000910700</name>
</gene>
<evidence type="ECO:0000313" key="3">
    <source>
        <dbReference type="EMBL" id="CDS16682.1"/>
    </source>
</evidence>
<feature type="compositionally biased region" description="Polar residues" evidence="1">
    <location>
        <begin position="349"/>
        <end position="362"/>
    </location>
</feature>
<sequence length="1159" mass="126965">MSSINGGSTLRRMATKSGSSGAIDEEGFRHAFSTVSSLPIYSSRDLSEYMTKIKESLCVNPEDWERRANALKDLRNVVGSGGHQMDEFPALLRTLETPVLGCLQDLRSQVVREASVTVAYLSQETGSKFDHFAEIIMQTLLNLIPNSAKIMSTSAITAIGFIIRNTFASRLFPIIAGGLSSKSSVLRKYVCIFLDPIFQCWPVHVLERHMALIQEVLCKGVSDADQDARSATRKAFKSFAEKFPDQVETVLRNLDFAKRKAIERSLSLNGADDQSSAASGTSSRTASQTNLACPSAKRTTRPAMGTSGLSGSTRRPNILATGSMMSETGRKNISAYGDSHSHTGAKKISMSQPASRETSPIRTASEVDYNVGGASAARAYAKTLSSTISRRKGLGFGASATVRGLRRTSRPVPHSQDHSREGSPISAVSANAPYTYGAANAAGSVTNKRPSLSSMSDAGYSQFKSQSRRQYESDDNASETSSMCSERSGQSMPVYRRTHLRPVNRLAVPRPVQGIGEIIKLLGSSQWSEKKEGLLHLKEYLRSGQPLSHAEVMRVAEVLSVIFGESSSKVITPFMETLQLFIKGYHQFLHDWIYIAMVRLFNRQGQEVLSTHQKSIADTLAVIRSHFPLNLQFACCCRFIIDDAMSPTLKVKARVLEYLKDLLVMMPVDTINNPSNEMVKSIARVIAWSTEPKSADVRRLASRVVIKLSDLNPAAFASVVKQMPKASQDQSAKLLKTYQKTATASTGSHEATSPDGSRTSNRLIKPQVGNGGKPFSPISPVYVPAVQQEVDHFQASGKNRSTSIPDGRVGVEPSSSYGQPPPLPPLYSANTVRQNGQMTDGAHHYFSIATGSSHSPAAGDSGNLQQFSPQYSYLPAKSPQQQPPTSILSGFSNDLLCPKLKKPVIGYQTLKKIREMPPEDAITEILQELSNYNDRYEQRKACMLKLIKLLRDGTIQTWEEHSKPTLLILLESLSDTSNETRALALRVLQELVRTQGDLISDYACLTVMKILEACNDIDKGVIRSAEECAQTVARYLSQELCLRLLTTVINDNQTSLNLPAVKMQTQVIKVSSPELVQEVLPDLIPGLIAACNHEDSHMRKASIFCLVQIAIKFGDAVWDYLNELTASKKRLLRIYIDKELEGSGKSSDSVRISGNLSIA</sequence>
<dbReference type="InterPro" id="IPR034085">
    <property type="entry name" value="TOG"/>
</dbReference>
<reference evidence="5" key="3">
    <citation type="submission" date="2020-10" db="UniProtKB">
        <authorList>
            <consortium name="WormBaseParasite"/>
        </authorList>
    </citation>
    <scope>IDENTIFICATION</scope>
</reference>
<dbReference type="GO" id="GO:0045180">
    <property type="term" value="C:basal cortex"/>
    <property type="evidence" value="ECO:0007669"/>
    <property type="project" value="TreeGrafter"/>
</dbReference>
<dbReference type="Proteomes" id="UP000492820">
    <property type="component" value="Unassembled WGS sequence"/>
</dbReference>
<dbReference type="InterPro" id="IPR016024">
    <property type="entry name" value="ARM-type_fold"/>
</dbReference>
<evidence type="ECO:0000313" key="5">
    <source>
        <dbReference type="WBParaSite" id="EgrG_000910700"/>
    </source>
</evidence>
<feature type="region of interest" description="Disordered" evidence="1">
    <location>
        <begin position="444"/>
        <end position="493"/>
    </location>
</feature>
<feature type="compositionally biased region" description="Polar residues" evidence="1">
    <location>
        <begin position="444"/>
        <end position="456"/>
    </location>
</feature>